<dbReference type="InterPro" id="IPR011990">
    <property type="entry name" value="TPR-like_helical_dom_sf"/>
</dbReference>
<comment type="caution">
    <text evidence="5">The sequence shown here is derived from an EMBL/GenBank/DDBJ whole genome shotgun (WGS) entry which is preliminary data.</text>
</comment>
<name>A0ABS7E972_9GAMM</name>
<evidence type="ECO:0000313" key="6">
    <source>
        <dbReference type="Proteomes" id="UP001195963"/>
    </source>
</evidence>
<evidence type="ECO:0000313" key="5">
    <source>
        <dbReference type="EMBL" id="MBW8186216.1"/>
    </source>
</evidence>
<dbReference type="InterPro" id="IPR000160">
    <property type="entry name" value="GGDEF_dom"/>
</dbReference>
<dbReference type="InterPro" id="IPR029787">
    <property type="entry name" value="Nucleotide_cyclase"/>
</dbReference>
<dbReference type="PANTHER" id="PTHR45138">
    <property type="entry name" value="REGULATORY COMPONENTS OF SENSORY TRANSDUCTION SYSTEM"/>
    <property type="match status" value="1"/>
</dbReference>
<evidence type="ECO:0000256" key="1">
    <source>
        <dbReference type="ARBA" id="ARBA00012528"/>
    </source>
</evidence>
<dbReference type="Gene3D" id="3.30.70.270">
    <property type="match status" value="1"/>
</dbReference>
<sequence length="642" mass="74088">MPNIVLKNSMTFDISFRYSMRLKSGEFVRQYWPLLVAFLGRNFHKLFNFSLIVWVVCTASVMADYSTQTAHHNSQINSETIDESLSSLELIRSQSPEVVSNQLLILSPKFDVMNQEQQYRFTLLQSHSYALSGDFEGATDPLITLLSKPFSEENLKYRIRMMILLTNIYSHFAYYVDTLKMLHQLLPLLPDVEDIEAEVHGYTLAAGIFGKLELHEEALKYSRELFSKIDKMKSPRHQCFTSYSYADSVYAAYGDDEARFLQIQTLYGDLYRYCAIANEKMIMSSSLLGQAKILFYLKDFNNARKKIDEAITLSTEIPYLLDIARAYILLSEIERAENNNKLALIYINNALEAALKVKEEEVILLVYKSLSEINEKLGMTDKALVHLKLHQQYSEKILDRNHSAVIAFETTKLDYLEKEHQIRYLNKDRELYTAKAELTESQRNNERMMLLLICGSLVVLTLFAINMTLQKRKYMRLAEFDLLTGIFNRGTGQDLAENRYIKDSMSGIDFSVILFDLDDFKRVNNNYGHAMGDWVLKKVCEVVNKECRSSDIFTRFGGEEFALFMPNTSESVAREVAEKCKARILAIDTRYSGHEFTIRARFGISTSTEKDLSLDSILQRADIAMYQSKQQARERVSVYTPE</sequence>
<dbReference type="EMBL" id="JAHZST010000022">
    <property type="protein sequence ID" value="MBW8186216.1"/>
    <property type="molecule type" value="Genomic_DNA"/>
</dbReference>
<comment type="catalytic activity">
    <reaction evidence="2">
        <text>2 GTP = 3',3'-c-di-GMP + 2 diphosphate</text>
        <dbReference type="Rhea" id="RHEA:24898"/>
        <dbReference type="ChEBI" id="CHEBI:33019"/>
        <dbReference type="ChEBI" id="CHEBI:37565"/>
        <dbReference type="ChEBI" id="CHEBI:58805"/>
        <dbReference type="EC" id="2.7.7.65"/>
    </reaction>
</comment>
<dbReference type="InterPro" id="IPR043128">
    <property type="entry name" value="Rev_trsase/Diguanyl_cyclase"/>
</dbReference>
<evidence type="ECO:0000256" key="2">
    <source>
        <dbReference type="ARBA" id="ARBA00034247"/>
    </source>
</evidence>
<dbReference type="SMART" id="SM00267">
    <property type="entry name" value="GGDEF"/>
    <property type="match status" value="1"/>
</dbReference>
<dbReference type="CDD" id="cd01949">
    <property type="entry name" value="GGDEF"/>
    <property type="match status" value="1"/>
</dbReference>
<dbReference type="InterPro" id="IPR050469">
    <property type="entry name" value="Diguanylate_Cyclase"/>
</dbReference>
<organism evidence="5 6">
    <name type="scientific">Shewanella nanhaiensis</name>
    <dbReference type="NCBI Taxonomy" id="2864872"/>
    <lineage>
        <taxon>Bacteria</taxon>
        <taxon>Pseudomonadati</taxon>
        <taxon>Pseudomonadota</taxon>
        <taxon>Gammaproteobacteria</taxon>
        <taxon>Alteromonadales</taxon>
        <taxon>Shewanellaceae</taxon>
        <taxon>Shewanella</taxon>
    </lineage>
</organism>
<proteinExistence type="predicted"/>
<feature type="transmembrane region" description="Helical" evidence="3">
    <location>
        <begin position="448"/>
        <end position="469"/>
    </location>
</feature>
<dbReference type="NCBIfam" id="TIGR00254">
    <property type="entry name" value="GGDEF"/>
    <property type="match status" value="1"/>
</dbReference>
<evidence type="ECO:0000256" key="3">
    <source>
        <dbReference type="SAM" id="Phobius"/>
    </source>
</evidence>
<accession>A0ABS7E972</accession>
<dbReference type="Proteomes" id="UP001195963">
    <property type="component" value="Unassembled WGS sequence"/>
</dbReference>
<evidence type="ECO:0000259" key="4">
    <source>
        <dbReference type="PROSITE" id="PS50887"/>
    </source>
</evidence>
<dbReference type="SUPFAM" id="SSF48452">
    <property type="entry name" value="TPR-like"/>
    <property type="match status" value="1"/>
</dbReference>
<dbReference type="Pfam" id="PF00990">
    <property type="entry name" value="GGDEF"/>
    <property type="match status" value="1"/>
</dbReference>
<feature type="domain" description="GGDEF" evidence="4">
    <location>
        <begin position="508"/>
        <end position="641"/>
    </location>
</feature>
<dbReference type="EC" id="2.7.7.65" evidence="1"/>
<gene>
    <name evidence="5" type="ORF">K0625_21575</name>
</gene>
<keyword evidence="3" id="KW-0472">Membrane</keyword>
<keyword evidence="3" id="KW-1133">Transmembrane helix</keyword>
<keyword evidence="6" id="KW-1185">Reference proteome</keyword>
<dbReference type="Gene3D" id="1.25.40.10">
    <property type="entry name" value="Tetratricopeptide repeat domain"/>
    <property type="match status" value="1"/>
</dbReference>
<protein>
    <recommendedName>
        <fullName evidence="1">diguanylate cyclase</fullName>
        <ecNumber evidence="1">2.7.7.65</ecNumber>
    </recommendedName>
</protein>
<reference evidence="5 6" key="1">
    <citation type="submission" date="2021-07" db="EMBL/GenBank/DDBJ databases">
        <title>Shewanella sp. nov, isolated from SCS.</title>
        <authorList>
            <person name="Cao W.R."/>
        </authorList>
    </citation>
    <scope>NUCLEOTIDE SEQUENCE [LARGE SCALE GENOMIC DNA]</scope>
    <source>
        <strain evidence="5 6">NR704-98</strain>
    </source>
</reference>
<dbReference type="PANTHER" id="PTHR45138:SF9">
    <property type="entry name" value="DIGUANYLATE CYCLASE DGCM-RELATED"/>
    <property type="match status" value="1"/>
</dbReference>
<dbReference type="SUPFAM" id="SSF55073">
    <property type="entry name" value="Nucleotide cyclase"/>
    <property type="match status" value="1"/>
</dbReference>
<dbReference type="PROSITE" id="PS50887">
    <property type="entry name" value="GGDEF"/>
    <property type="match status" value="1"/>
</dbReference>
<keyword evidence="3" id="KW-0812">Transmembrane</keyword>